<dbReference type="InterPro" id="IPR044861">
    <property type="entry name" value="IPNS-like_FE2OG_OXY"/>
</dbReference>
<dbReference type="InterPro" id="IPR050231">
    <property type="entry name" value="Iron_ascorbate_oxido_reductase"/>
</dbReference>
<proteinExistence type="inferred from homology"/>
<sequence>MEPFDPPFQEFYKKLFDDHFFNGPCPGGHEIEFSHNAKECKFELPLIDLSHLNIGGFKHEDCKREIAKAAQEWGFFQVVNHGVSHDILEKLMSEQVKVFKKPFQVKVNGLPELNFPAGSYQWGTPSANCLQQLAWSESFHVPLIELSTVGACAATDFSKIVKQYAMIISKLANELAEILAEMLGQKSDFFKENCVPSMCYIRMSRYPACPFSPEVFGLMPHTDSDFLTILHQDHIGGLQVLKDGKWISVNPKQKTLIVIVGDLFEAWSNGVFKSVEHRVIANKQFERFSTAYFLCPSFETMIESSEKSLIYKRFSFREFRQQVQDDVKRYGRKIGLSRFIL</sequence>
<evidence type="ECO:0000313" key="6">
    <source>
        <dbReference type="Proteomes" id="UP001157418"/>
    </source>
</evidence>
<evidence type="ECO:0000259" key="4">
    <source>
        <dbReference type="PROSITE" id="PS51471"/>
    </source>
</evidence>
<evidence type="ECO:0000313" key="5">
    <source>
        <dbReference type="EMBL" id="CAH1448337.1"/>
    </source>
</evidence>
<gene>
    <name evidence="5" type="ORF">LVIROSA_LOCUS33891</name>
</gene>
<dbReference type="InterPro" id="IPR027443">
    <property type="entry name" value="IPNS-like_sf"/>
</dbReference>
<dbReference type="GO" id="GO:0046872">
    <property type="term" value="F:metal ion binding"/>
    <property type="evidence" value="ECO:0007669"/>
    <property type="project" value="UniProtKB-KW"/>
</dbReference>
<dbReference type="PANTHER" id="PTHR47990">
    <property type="entry name" value="2-OXOGLUTARATE (2OG) AND FE(II)-DEPENDENT OXYGENASE SUPERFAMILY PROTEIN-RELATED"/>
    <property type="match status" value="1"/>
</dbReference>
<dbReference type="PROSITE" id="PS51471">
    <property type="entry name" value="FE2OG_OXY"/>
    <property type="match status" value="1"/>
</dbReference>
<name>A0AAU9PEZ5_9ASTR</name>
<dbReference type="Pfam" id="PF14226">
    <property type="entry name" value="DIOX_N"/>
    <property type="match status" value="1"/>
</dbReference>
<comment type="similarity">
    <text evidence="3">Belongs to the iron/ascorbate-dependent oxidoreductase family.</text>
</comment>
<protein>
    <recommendedName>
        <fullName evidence="4">Fe2OG dioxygenase domain-containing protein</fullName>
    </recommendedName>
</protein>
<accession>A0AAU9PEZ5</accession>
<dbReference type="SUPFAM" id="SSF51197">
    <property type="entry name" value="Clavaminate synthase-like"/>
    <property type="match status" value="1"/>
</dbReference>
<dbReference type="AlphaFoldDB" id="A0AAU9PEZ5"/>
<evidence type="ECO:0000256" key="3">
    <source>
        <dbReference type="RuleBase" id="RU003682"/>
    </source>
</evidence>
<dbReference type="Proteomes" id="UP001157418">
    <property type="component" value="Unassembled WGS sequence"/>
</dbReference>
<evidence type="ECO:0000256" key="2">
    <source>
        <dbReference type="ARBA" id="ARBA00023004"/>
    </source>
</evidence>
<dbReference type="InterPro" id="IPR026992">
    <property type="entry name" value="DIOX_N"/>
</dbReference>
<dbReference type="Pfam" id="PF03171">
    <property type="entry name" value="2OG-FeII_Oxy"/>
    <property type="match status" value="1"/>
</dbReference>
<keyword evidence="1 3" id="KW-0479">Metal-binding</keyword>
<feature type="domain" description="Fe2OG dioxygenase" evidence="4">
    <location>
        <begin position="194"/>
        <end position="296"/>
    </location>
</feature>
<dbReference type="Gene3D" id="2.60.120.330">
    <property type="entry name" value="B-lactam Antibiotic, Isopenicillin N Synthase, Chain"/>
    <property type="match status" value="1"/>
</dbReference>
<evidence type="ECO:0000256" key="1">
    <source>
        <dbReference type="ARBA" id="ARBA00022723"/>
    </source>
</evidence>
<comment type="caution">
    <text evidence="5">The sequence shown here is derived from an EMBL/GenBank/DDBJ whole genome shotgun (WGS) entry which is preliminary data.</text>
</comment>
<keyword evidence="3" id="KW-0560">Oxidoreductase</keyword>
<keyword evidence="6" id="KW-1185">Reference proteome</keyword>
<dbReference type="EMBL" id="CAKMRJ010005634">
    <property type="protein sequence ID" value="CAH1448337.1"/>
    <property type="molecule type" value="Genomic_DNA"/>
</dbReference>
<reference evidence="5 6" key="1">
    <citation type="submission" date="2022-01" db="EMBL/GenBank/DDBJ databases">
        <authorList>
            <person name="Xiong W."/>
            <person name="Schranz E."/>
        </authorList>
    </citation>
    <scope>NUCLEOTIDE SEQUENCE [LARGE SCALE GENOMIC DNA]</scope>
</reference>
<organism evidence="5 6">
    <name type="scientific">Lactuca virosa</name>
    <dbReference type="NCBI Taxonomy" id="75947"/>
    <lineage>
        <taxon>Eukaryota</taxon>
        <taxon>Viridiplantae</taxon>
        <taxon>Streptophyta</taxon>
        <taxon>Embryophyta</taxon>
        <taxon>Tracheophyta</taxon>
        <taxon>Spermatophyta</taxon>
        <taxon>Magnoliopsida</taxon>
        <taxon>eudicotyledons</taxon>
        <taxon>Gunneridae</taxon>
        <taxon>Pentapetalae</taxon>
        <taxon>asterids</taxon>
        <taxon>campanulids</taxon>
        <taxon>Asterales</taxon>
        <taxon>Asteraceae</taxon>
        <taxon>Cichorioideae</taxon>
        <taxon>Cichorieae</taxon>
        <taxon>Lactucinae</taxon>
        <taxon>Lactuca</taxon>
    </lineage>
</organism>
<keyword evidence="2 3" id="KW-0408">Iron</keyword>
<dbReference type="InterPro" id="IPR005123">
    <property type="entry name" value="Oxoglu/Fe-dep_dioxygenase_dom"/>
</dbReference>
<dbReference type="GO" id="GO:0016705">
    <property type="term" value="F:oxidoreductase activity, acting on paired donors, with incorporation or reduction of molecular oxygen"/>
    <property type="evidence" value="ECO:0007669"/>
    <property type="project" value="UniProtKB-ARBA"/>
</dbReference>